<organism evidence="7 8">
    <name type="scientific">Pristionchus pacificus</name>
    <name type="common">Parasitic nematode worm</name>
    <dbReference type="NCBI Taxonomy" id="54126"/>
    <lineage>
        <taxon>Eukaryota</taxon>
        <taxon>Metazoa</taxon>
        <taxon>Ecdysozoa</taxon>
        <taxon>Nematoda</taxon>
        <taxon>Chromadorea</taxon>
        <taxon>Rhabditida</taxon>
        <taxon>Rhabditina</taxon>
        <taxon>Diplogasteromorpha</taxon>
        <taxon>Diplogasteroidea</taxon>
        <taxon>Neodiplogasteridae</taxon>
        <taxon>Pristionchus</taxon>
    </lineage>
</organism>
<keyword evidence="5" id="KW-0472">Membrane</keyword>
<accession>A0A8R1U8E5</accession>
<dbReference type="SUPFAM" id="SSF144091">
    <property type="entry name" value="Rhomboid-like"/>
    <property type="match status" value="1"/>
</dbReference>
<keyword evidence="3" id="KW-0812">Transmembrane</keyword>
<dbReference type="GO" id="GO:0016020">
    <property type="term" value="C:membrane"/>
    <property type="evidence" value="ECO:0007669"/>
    <property type="project" value="UniProtKB-SubCell"/>
</dbReference>
<dbReference type="EnsemblMetazoa" id="PPA11709.1">
    <property type="protein sequence ID" value="PPA11709.1"/>
    <property type="gene ID" value="WBGene00101263"/>
</dbReference>
<dbReference type="InterPro" id="IPR022764">
    <property type="entry name" value="Peptidase_S54_rhomboid_dom"/>
</dbReference>
<dbReference type="Gene3D" id="1.20.1540.10">
    <property type="entry name" value="Rhomboid-like"/>
    <property type="match status" value="1"/>
</dbReference>
<dbReference type="OrthoDB" id="418595at2759"/>
<dbReference type="PANTHER" id="PTHR45840:SF9">
    <property type="entry name" value="INACTIVE RHOMBOID-RELATED PROTEIN 2"/>
    <property type="match status" value="1"/>
</dbReference>
<sequence>MLKGFSGCVRTVTMKKTDSDGVQSTEQIEFPVENHSRTPFPWFIVITSFIQIFVFFNYYLSENDPVNLWTFCAGCAYNDPSNPDRRLLGWLVYRENRVIQHCEYWRLLSYQFVHNGFFHLLHNVIAQCSVGIQLEAQLGSFHTAFIYNFGVFLCPIEQWIMAEKAALIGASMGTYALLSGYIYQILLNYRNLKLSTGIVLSICCCLRMFYHDYETGNVHTCGYIAGIYSVFIVLKDVRPVHEHTVHNICGVVFFAFLTIVYIRDSYVIAVNAQIQEDYDNEMNYFDIFCFFNPHICFPIDNESASAQ</sequence>
<evidence type="ECO:0000313" key="7">
    <source>
        <dbReference type="EnsemblMetazoa" id="PPA11709.1"/>
    </source>
</evidence>
<dbReference type="PANTHER" id="PTHR45840">
    <property type="entry name" value="RHOMBOID-RELATED PROTEIN"/>
    <property type="match status" value="1"/>
</dbReference>
<keyword evidence="4" id="KW-1133">Transmembrane helix</keyword>
<dbReference type="GO" id="GO:0004252">
    <property type="term" value="F:serine-type endopeptidase activity"/>
    <property type="evidence" value="ECO:0000318"/>
    <property type="project" value="GO_Central"/>
</dbReference>
<protein>
    <submittedName>
        <fullName evidence="7">Rhomboid domain-containing protein</fullName>
    </submittedName>
</protein>
<name>A0A2A6BY57_PRIPA</name>
<evidence type="ECO:0000256" key="2">
    <source>
        <dbReference type="ARBA" id="ARBA00009045"/>
    </source>
</evidence>
<comment type="similarity">
    <text evidence="2">Belongs to the peptidase S54 family.</text>
</comment>
<evidence type="ECO:0000256" key="1">
    <source>
        <dbReference type="ARBA" id="ARBA00004141"/>
    </source>
</evidence>
<accession>A0A2A6BY57</accession>
<proteinExistence type="inferred from homology"/>
<evidence type="ECO:0000256" key="3">
    <source>
        <dbReference type="ARBA" id="ARBA00022692"/>
    </source>
</evidence>
<dbReference type="Proteomes" id="UP000005239">
    <property type="component" value="Unassembled WGS sequence"/>
</dbReference>
<reference evidence="7" key="2">
    <citation type="submission" date="2022-06" db="UniProtKB">
        <authorList>
            <consortium name="EnsemblMetazoa"/>
        </authorList>
    </citation>
    <scope>IDENTIFICATION</scope>
    <source>
        <strain evidence="7">PS312</strain>
    </source>
</reference>
<evidence type="ECO:0000256" key="4">
    <source>
        <dbReference type="ARBA" id="ARBA00022989"/>
    </source>
</evidence>
<dbReference type="AlphaFoldDB" id="A0A2A6BY57"/>
<evidence type="ECO:0000259" key="6">
    <source>
        <dbReference type="Pfam" id="PF01694"/>
    </source>
</evidence>
<comment type="subcellular location">
    <subcellularLocation>
        <location evidence="1">Membrane</location>
        <topology evidence="1">Multi-pass membrane protein</topology>
    </subcellularLocation>
</comment>
<dbReference type="InterPro" id="IPR035952">
    <property type="entry name" value="Rhomboid-like_sf"/>
</dbReference>
<feature type="domain" description="Peptidase S54 rhomboid" evidence="6">
    <location>
        <begin position="102"/>
        <end position="234"/>
    </location>
</feature>
<evidence type="ECO:0000313" key="8">
    <source>
        <dbReference type="Proteomes" id="UP000005239"/>
    </source>
</evidence>
<gene>
    <name evidence="7" type="primary">WBGene00101263</name>
</gene>
<keyword evidence="8" id="KW-1185">Reference proteome</keyword>
<dbReference type="Pfam" id="PF01694">
    <property type="entry name" value="Rhomboid"/>
    <property type="match status" value="1"/>
</dbReference>
<dbReference type="InterPro" id="IPR051739">
    <property type="entry name" value="Rhomboid_IM_Serine_Proteases"/>
</dbReference>
<evidence type="ECO:0000256" key="5">
    <source>
        <dbReference type="ARBA" id="ARBA00023136"/>
    </source>
</evidence>
<reference evidence="8" key="1">
    <citation type="journal article" date="2008" name="Nat. Genet.">
        <title>The Pristionchus pacificus genome provides a unique perspective on nematode lifestyle and parasitism.</title>
        <authorList>
            <person name="Dieterich C."/>
            <person name="Clifton S.W."/>
            <person name="Schuster L.N."/>
            <person name="Chinwalla A."/>
            <person name="Delehaunty K."/>
            <person name="Dinkelacker I."/>
            <person name="Fulton L."/>
            <person name="Fulton R."/>
            <person name="Godfrey J."/>
            <person name="Minx P."/>
            <person name="Mitreva M."/>
            <person name="Roeseler W."/>
            <person name="Tian H."/>
            <person name="Witte H."/>
            <person name="Yang S.P."/>
            <person name="Wilson R.K."/>
            <person name="Sommer R.J."/>
        </authorList>
    </citation>
    <scope>NUCLEOTIDE SEQUENCE [LARGE SCALE GENOMIC DNA]</scope>
    <source>
        <strain evidence="8">PS312</strain>
    </source>
</reference>